<dbReference type="RefSeq" id="WP_329408290.1">
    <property type="nucleotide sequence ID" value="NZ_CP109441.1"/>
</dbReference>
<organism evidence="2 3">
    <name type="scientific">Nocardia vinacea</name>
    <dbReference type="NCBI Taxonomy" id="96468"/>
    <lineage>
        <taxon>Bacteria</taxon>
        <taxon>Bacillati</taxon>
        <taxon>Actinomycetota</taxon>
        <taxon>Actinomycetes</taxon>
        <taxon>Mycobacteriales</taxon>
        <taxon>Nocardiaceae</taxon>
        <taxon>Nocardia</taxon>
    </lineage>
</organism>
<keyword evidence="1" id="KW-0472">Membrane</keyword>
<gene>
    <name evidence="2" type="ORF">OG563_38745</name>
</gene>
<dbReference type="EMBL" id="CP109441">
    <property type="protein sequence ID" value="WUV45009.1"/>
    <property type="molecule type" value="Genomic_DNA"/>
</dbReference>
<feature type="transmembrane region" description="Helical" evidence="1">
    <location>
        <begin position="6"/>
        <end position="26"/>
    </location>
</feature>
<keyword evidence="3" id="KW-1185">Reference proteome</keyword>
<protein>
    <recommendedName>
        <fullName evidence="4">DUF732 domain-containing protein</fullName>
    </recommendedName>
</protein>
<name>A0ABZ1YP20_9NOCA</name>
<keyword evidence="1" id="KW-1133">Transmembrane helix</keyword>
<evidence type="ECO:0000313" key="3">
    <source>
        <dbReference type="Proteomes" id="UP001432062"/>
    </source>
</evidence>
<reference evidence="2" key="1">
    <citation type="submission" date="2022-10" db="EMBL/GenBank/DDBJ databases">
        <title>The complete genomes of actinobacterial strains from the NBC collection.</title>
        <authorList>
            <person name="Joergensen T.S."/>
            <person name="Alvarez Arevalo M."/>
            <person name="Sterndorff E.B."/>
            <person name="Faurdal D."/>
            <person name="Vuksanovic O."/>
            <person name="Mourched A.-S."/>
            <person name="Charusanti P."/>
            <person name="Shaw S."/>
            <person name="Blin K."/>
            <person name="Weber T."/>
        </authorList>
    </citation>
    <scope>NUCLEOTIDE SEQUENCE</scope>
    <source>
        <strain evidence="2">NBC_01482</strain>
    </source>
</reference>
<proteinExistence type="predicted"/>
<evidence type="ECO:0000313" key="2">
    <source>
        <dbReference type="EMBL" id="WUV45009.1"/>
    </source>
</evidence>
<keyword evidence="1" id="KW-0812">Transmembrane</keyword>
<evidence type="ECO:0000256" key="1">
    <source>
        <dbReference type="SAM" id="Phobius"/>
    </source>
</evidence>
<dbReference type="Proteomes" id="UP001432062">
    <property type="component" value="Chromosome"/>
</dbReference>
<accession>A0ABZ1YP20</accession>
<evidence type="ECO:0008006" key="4">
    <source>
        <dbReference type="Google" id="ProtNLM"/>
    </source>
</evidence>
<sequence length="118" mass="12837">MPASTIALLVVAIAVAFVWWAAVYLLPCVADRDDSVPEGALPAAEILDRIAAEGTLCIDSWQLEPSHRAPEVPYTAEQAHAELQRHRECGTNLCAAKYEAFWTLVDAGHSVPDVRAVR</sequence>